<gene>
    <name evidence="1" type="ORF">HYPBUDRAFT_127542</name>
</gene>
<organism evidence="1 2">
    <name type="scientific">Hyphopichia burtonii NRRL Y-1933</name>
    <dbReference type="NCBI Taxonomy" id="984485"/>
    <lineage>
        <taxon>Eukaryota</taxon>
        <taxon>Fungi</taxon>
        <taxon>Dikarya</taxon>
        <taxon>Ascomycota</taxon>
        <taxon>Saccharomycotina</taxon>
        <taxon>Pichiomycetes</taxon>
        <taxon>Debaryomycetaceae</taxon>
        <taxon>Hyphopichia</taxon>
    </lineage>
</organism>
<reference evidence="2" key="1">
    <citation type="submission" date="2016-05" db="EMBL/GenBank/DDBJ databases">
        <title>Comparative genomics of biotechnologically important yeasts.</title>
        <authorList>
            <consortium name="DOE Joint Genome Institute"/>
            <person name="Riley R."/>
            <person name="Haridas S."/>
            <person name="Wolfe K.H."/>
            <person name="Lopes M.R."/>
            <person name="Hittinger C.T."/>
            <person name="Goker M."/>
            <person name="Salamov A."/>
            <person name="Wisecaver J."/>
            <person name="Long T.M."/>
            <person name="Aerts A.L."/>
            <person name="Barry K."/>
            <person name="Choi C."/>
            <person name="Clum A."/>
            <person name="Coughlan A.Y."/>
            <person name="Deshpande S."/>
            <person name="Douglass A.P."/>
            <person name="Hanson S.J."/>
            <person name="Klenk H.-P."/>
            <person name="Labutti K."/>
            <person name="Lapidus A."/>
            <person name="Lindquist E."/>
            <person name="Lipzen A."/>
            <person name="Meier-Kolthoff J.P."/>
            <person name="Ohm R.A."/>
            <person name="Otillar R.P."/>
            <person name="Pangilinan J."/>
            <person name="Peng Y."/>
            <person name="Rokas A."/>
            <person name="Rosa C.A."/>
            <person name="Scheuner C."/>
            <person name="Sibirny A.A."/>
            <person name="Slot J.C."/>
            <person name="Stielow J.B."/>
            <person name="Sun H."/>
            <person name="Kurtzman C.P."/>
            <person name="Blackwell M."/>
            <person name="Grigoriev I.V."/>
            <person name="Jeffries T.W."/>
        </authorList>
    </citation>
    <scope>NUCLEOTIDE SEQUENCE [LARGE SCALE GENOMIC DNA]</scope>
    <source>
        <strain evidence="2">NRRL Y-1933</strain>
    </source>
</reference>
<evidence type="ECO:0000313" key="2">
    <source>
        <dbReference type="Proteomes" id="UP000095085"/>
    </source>
</evidence>
<dbReference type="GeneID" id="30993930"/>
<protein>
    <submittedName>
        <fullName evidence="1">Uncharacterized protein</fullName>
    </submittedName>
</protein>
<dbReference type="Proteomes" id="UP000095085">
    <property type="component" value="Unassembled WGS sequence"/>
</dbReference>
<dbReference type="RefSeq" id="XP_020075200.1">
    <property type="nucleotide sequence ID" value="XM_020219380.1"/>
</dbReference>
<feature type="non-terminal residue" evidence="1">
    <location>
        <position position="1"/>
    </location>
</feature>
<name>A0A1E4RFV0_9ASCO</name>
<evidence type="ECO:0000313" key="1">
    <source>
        <dbReference type="EMBL" id="ODV66133.1"/>
    </source>
</evidence>
<sequence>KNLKRTPVSIQQPTRLLSNKQEHDLRQSIEHRCIDLWVCLGDFDLGLPCYLHQCQEHKKLNETPATYKSFPSTVLYRLIYDQVD</sequence>
<keyword evidence="2" id="KW-1185">Reference proteome</keyword>
<dbReference type="EMBL" id="KV454543">
    <property type="protein sequence ID" value="ODV66133.1"/>
    <property type="molecule type" value="Genomic_DNA"/>
</dbReference>
<accession>A0A1E4RFV0</accession>
<feature type="non-terminal residue" evidence="1">
    <location>
        <position position="84"/>
    </location>
</feature>
<dbReference type="AlphaFoldDB" id="A0A1E4RFV0"/>
<proteinExistence type="predicted"/>